<dbReference type="PANTHER" id="PTHR33353:SF32">
    <property type="entry name" value="ENDO-BETA-1,4-GLUCANASE D"/>
    <property type="match status" value="1"/>
</dbReference>
<dbReference type="PANTHER" id="PTHR33353">
    <property type="entry name" value="PUTATIVE (AFU_ORTHOLOGUE AFUA_1G12560)-RELATED"/>
    <property type="match status" value="1"/>
</dbReference>
<feature type="domain" description="Auxiliary Activity family 9 catalytic" evidence="7">
    <location>
        <begin position="16"/>
        <end position="245"/>
    </location>
</feature>
<dbReference type="GO" id="GO:0005576">
    <property type="term" value="C:extracellular region"/>
    <property type="evidence" value="ECO:0007669"/>
    <property type="project" value="UniProtKB-SubCell"/>
</dbReference>
<keyword evidence="3 5" id="KW-0964">Secreted</keyword>
<evidence type="ECO:0000256" key="6">
    <source>
        <dbReference type="SAM" id="SignalP"/>
    </source>
</evidence>
<evidence type="ECO:0000256" key="4">
    <source>
        <dbReference type="ARBA" id="ARBA00023157"/>
    </source>
</evidence>
<gene>
    <name evidence="8" type="ORF">ATEG_01035</name>
</gene>
<comment type="domain">
    <text evidence="5">Has a modular structure: an endo-beta-1,4-glucanase catalytic module at the N-terminus, a linker rich in serines and threonines, and a C-terminal carbohydrate-binding module (CBM).</text>
</comment>
<dbReference type="EC" id="1.14.99.56" evidence="5"/>
<evidence type="ECO:0000256" key="5">
    <source>
        <dbReference type="RuleBase" id="RU368122"/>
    </source>
</evidence>
<feature type="signal peptide" evidence="6">
    <location>
        <begin position="1"/>
        <end position="20"/>
    </location>
</feature>
<dbReference type="OrthoDB" id="5985073at2759"/>
<dbReference type="RefSeq" id="XP_001208400.1">
    <property type="nucleotide sequence ID" value="XM_001208400.1"/>
</dbReference>
<dbReference type="GO" id="GO:0008810">
    <property type="term" value="F:cellulase activity"/>
    <property type="evidence" value="ECO:0007669"/>
    <property type="project" value="UniProtKB-UniRule"/>
</dbReference>
<dbReference type="eggNOG" id="ENOG502S0DH">
    <property type="taxonomic scope" value="Eukaryota"/>
</dbReference>
<comment type="cofactor">
    <cofactor evidence="1">
        <name>Cu(2+)</name>
        <dbReference type="ChEBI" id="CHEBI:29036"/>
    </cofactor>
</comment>
<dbReference type="EMBL" id="CH476595">
    <property type="protein sequence ID" value="EAU37792.1"/>
    <property type="molecule type" value="Genomic_DNA"/>
</dbReference>
<keyword evidence="4 5" id="KW-1015">Disulfide bond</keyword>
<evidence type="ECO:0000313" key="9">
    <source>
        <dbReference type="Proteomes" id="UP000007963"/>
    </source>
</evidence>
<organism evidence="8 9">
    <name type="scientific">Aspergillus terreus (strain NIH 2624 / FGSC A1156)</name>
    <dbReference type="NCBI Taxonomy" id="341663"/>
    <lineage>
        <taxon>Eukaryota</taxon>
        <taxon>Fungi</taxon>
        <taxon>Dikarya</taxon>
        <taxon>Ascomycota</taxon>
        <taxon>Pezizomycotina</taxon>
        <taxon>Eurotiomycetes</taxon>
        <taxon>Eurotiomycetidae</taxon>
        <taxon>Eurotiales</taxon>
        <taxon>Aspergillaceae</taxon>
        <taxon>Aspergillus</taxon>
        <taxon>Aspergillus subgen. Circumdati</taxon>
    </lineage>
</organism>
<evidence type="ECO:0000313" key="8">
    <source>
        <dbReference type="EMBL" id="EAU37792.1"/>
    </source>
</evidence>
<keyword evidence="5" id="KW-0119">Carbohydrate metabolism</keyword>
<evidence type="ECO:0000256" key="3">
    <source>
        <dbReference type="ARBA" id="ARBA00022525"/>
    </source>
</evidence>
<dbReference type="Pfam" id="PF03443">
    <property type="entry name" value="AA9"/>
    <property type="match status" value="1"/>
</dbReference>
<evidence type="ECO:0000256" key="1">
    <source>
        <dbReference type="ARBA" id="ARBA00001973"/>
    </source>
</evidence>
<accession>Q0CZ49</accession>
<dbReference type="STRING" id="341663.Q0CZ49"/>
<dbReference type="HOGENOM" id="CLU_031730_3_0_1"/>
<dbReference type="InterPro" id="IPR005103">
    <property type="entry name" value="AA9_LPMO"/>
</dbReference>
<evidence type="ECO:0000259" key="7">
    <source>
        <dbReference type="Pfam" id="PF03443"/>
    </source>
</evidence>
<comment type="catalytic activity">
    <reaction evidence="5">
        <text>[(1-&gt;4)-beta-D-glucosyl]n+m + reduced acceptor + O2 = 4-dehydro-beta-D-glucosyl-[(1-&gt;4)-beta-D-glucosyl]n-1 + [(1-&gt;4)-beta-D-glucosyl]m + acceptor + H2O.</text>
        <dbReference type="EC" id="1.14.99.56"/>
    </reaction>
</comment>
<dbReference type="Proteomes" id="UP000007963">
    <property type="component" value="Unassembled WGS sequence"/>
</dbReference>
<keyword evidence="6" id="KW-0732">Signal</keyword>
<sequence length="392" mass="42692">MSRLLLFFLLSLASCHTTFTTLYVDTVNQGDGVCVRMNRNAEKASDPIYPITSKNMACGASSLPFNLHPHLLTSTGYDGEKAVSRVCPAKASSLLTFEFREYPDAAQPGAIDISHKGPCAVYMKKVDDATADDNAAGDGWFKVWQEDYDSTAGKWCTEKLIDNDGFLSVRVPGDIVQGDYLVRTELLALHNADANPPDPQFYVGCAQVFVQGGGSAKPETVSIGEGTYHLDGMPGLTFNIYDQPMKLPYPMFGPKVYQSGEANVAANVKVASAQQVQQHGLKPEGCILVRDNWCGFEVPEYSTEDGCWSSSEKCWEQSDMCWNTALPTGNSVCQVWQDKCSAIDEACSSGDYNGPPNKGKDLTPPLKAIQGSTKVFTSTTKRAHRARRGHGH</sequence>
<dbReference type="OMA" id="ANWCGKP"/>
<feature type="chain" id="PRO_5004170667" description="AA9 family lytic polysaccharide monooxygenase" evidence="6">
    <location>
        <begin position="21"/>
        <end position="392"/>
    </location>
</feature>
<dbReference type="Gene3D" id="2.70.50.70">
    <property type="match status" value="1"/>
</dbReference>
<proteinExistence type="predicted"/>
<protein>
    <recommendedName>
        <fullName evidence="5">AA9 family lytic polysaccharide monooxygenase</fullName>
        <ecNumber evidence="5">1.14.99.56</ecNumber>
    </recommendedName>
    <alternativeName>
        <fullName evidence="5">Endo-beta-1,4-glucanase</fullName>
    </alternativeName>
    <alternativeName>
        <fullName evidence="5">Glycosyl hydrolase 61 family protein</fullName>
    </alternativeName>
</protein>
<reference evidence="9" key="1">
    <citation type="submission" date="2005-09" db="EMBL/GenBank/DDBJ databases">
        <title>Annotation of the Aspergillus terreus NIH2624 genome.</title>
        <authorList>
            <person name="Birren B.W."/>
            <person name="Lander E.S."/>
            <person name="Galagan J.E."/>
            <person name="Nusbaum C."/>
            <person name="Devon K."/>
            <person name="Henn M."/>
            <person name="Ma L.-J."/>
            <person name="Jaffe D.B."/>
            <person name="Butler J."/>
            <person name="Alvarez P."/>
            <person name="Gnerre S."/>
            <person name="Grabherr M."/>
            <person name="Kleber M."/>
            <person name="Mauceli E.W."/>
            <person name="Brockman W."/>
            <person name="Rounsley S."/>
            <person name="Young S.K."/>
            <person name="LaButti K."/>
            <person name="Pushparaj V."/>
            <person name="DeCaprio D."/>
            <person name="Crawford M."/>
            <person name="Koehrsen M."/>
            <person name="Engels R."/>
            <person name="Montgomery P."/>
            <person name="Pearson M."/>
            <person name="Howarth C."/>
            <person name="Larson L."/>
            <person name="Luoma S."/>
            <person name="White J."/>
            <person name="Alvarado L."/>
            <person name="Kodira C.D."/>
            <person name="Zeng Q."/>
            <person name="Oleary S."/>
            <person name="Yandava C."/>
            <person name="Denning D.W."/>
            <person name="Nierman W.C."/>
            <person name="Milne T."/>
            <person name="Madden K."/>
        </authorList>
    </citation>
    <scope>NUCLEOTIDE SEQUENCE [LARGE SCALE GENOMIC DNA]</scope>
    <source>
        <strain evidence="9">NIH 2624 / FGSC A1156</strain>
    </source>
</reference>
<dbReference type="CDD" id="cd21175">
    <property type="entry name" value="LPMO_AA9"/>
    <property type="match status" value="1"/>
</dbReference>
<dbReference type="VEuPathDB" id="FungiDB:ATEG_01035"/>
<name>Q0CZ49_ASPTN</name>
<dbReference type="InterPro" id="IPR049892">
    <property type="entry name" value="AA9"/>
</dbReference>
<keyword evidence="5" id="KW-0136">Cellulose degradation</keyword>
<comment type="function">
    <text evidence="5">Lytic polysaccharide monooxygenase (LMPO) that depolymerizes crystalline and amorphous polysaccharides via the oxidation of scissile alpha- or beta-(1-4)-glycosidic bonds, yielding C1 and/or C4 oxidation products. Catalysis by LPMOs requires the reduction of the active-site copper from Cu(II) to Cu(I) by a reducing agent and H(2)O(2) or O(2) as a cosubstrate.</text>
</comment>
<keyword evidence="5" id="KW-0624">Polysaccharide degradation</keyword>
<dbReference type="GO" id="GO:0030245">
    <property type="term" value="P:cellulose catabolic process"/>
    <property type="evidence" value="ECO:0007669"/>
    <property type="project" value="UniProtKB-UniRule"/>
</dbReference>
<dbReference type="AlphaFoldDB" id="Q0CZ49"/>
<dbReference type="PROSITE" id="PS51257">
    <property type="entry name" value="PROKAR_LIPOPROTEIN"/>
    <property type="match status" value="1"/>
</dbReference>
<comment type="subcellular location">
    <subcellularLocation>
        <location evidence="2 5">Secreted</location>
    </subcellularLocation>
</comment>
<dbReference type="GO" id="GO:0030248">
    <property type="term" value="F:cellulose binding"/>
    <property type="evidence" value="ECO:0007669"/>
    <property type="project" value="UniProtKB-UniRule"/>
</dbReference>
<evidence type="ECO:0000256" key="2">
    <source>
        <dbReference type="ARBA" id="ARBA00004613"/>
    </source>
</evidence>
<dbReference type="GeneID" id="4315933"/>